<evidence type="ECO:0000313" key="7">
    <source>
        <dbReference type="Proteomes" id="UP000822476"/>
    </source>
</evidence>
<evidence type="ECO:0000256" key="1">
    <source>
        <dbReference type="ARBA" id="ARBA00004141"/>
    </source>
</evidence>
<evidence type="ECO:0000256" key="3">
    <source>
        <dbReference type="ARBA" id="ARBA00022989"/>
    </source>
</evidence>
<comment type="subcellular location">
    <subcellularLocation>
        <location evidence="1">Membrane</location>
        <topology evidence="1">Multi-pass membrane protein</topology>
    </subcellularLocation>
</comment>
<keyword evidence="7" id="KW-1185">Reference proteome</keyword>
<accession>A0A8S9Z8L9</accession>
<dbReference type="PANTHER" id="PTHR19282:SF544">
    <property type="entry name" value="TETRASPANIN"/>
    <property type="match status" value="1"/>
</dbReference>
<protein>
    <recommendedName>
        <fullName evidence="8">Tetraspanin</fullName>
    </recommendedName>
</protein>
<comment type="caution">
    <text evidence="6">The sequence shown here is derived from an EMBL/GenBank/DDBJ whole genome shotgun (WGS) entry which is preliminary data.</text>
</comment>
<dbReference type="AlphaFoldDB" id="A0A8S9Z8L9"/>
<keyword evidence="3 5" id="KW-1133">Transmembrane helix</keyword>
<evidence type="ECO:0000256" key="2">
    <source>
        <dbReference type="ARBA" id="ARBA00022692"/>
    </source>
</evidence>
<reference evidence="6" key="1">
    <citation type="submission" date="2019-07" db="EMBL/GenBank/DDBJ databases">
        <title>Annotation for the trematode Paragonimus miyazaki's.</title>
        <authorList>
            <person name="Choi Y.-J."/>
        </authorList>
    </citation>
    <scope>NUCLEOTIDE SEQUENCE</scope>
    <source>
        <strain evidence="6">Japan</strain>
    </source>
</reference>
<name>A0A8S9Z8L9_9TREM</name>
<dbReference type="Proteomes" id="UP000822476">
    <property type="component" value="Unassembled WGS sequence"/>
</dbReference>
<dbReference type="GO" id="GO:0005886">
    <property type="term" value="C:plasma membrane"/>
    <property type="evidence" value="ECO:0007669"/>
    <property type="project" value="TreeGrafter"/>
</dbReference>
<evidence type="ECO:0000313" key="6">
    <source>
        <dbReference type="EMBL" id="KAF7261916.1"/>
    </source>
</evidence>
<sequence length="302" mass="33960">MCRGITCILLAVINTAVLLAGLGLLIAGSLLRWNRSLFERVLSIALRRVGEIQNRELLDQALSKIQEMAGPIGMVLFIMGIVLICVAGLAFIGVCCHIRLVLIIYAIVIGIIIAAHTILLIVYFSDKRVIFKYIDQGLQLYVKKYKSIESQEVDSVVVGIFMPTFQCCGYINGSDFLESDAQFTREDSVQGQKITNLTYPLPCCKPENVGPGENQCPRIFNDETSYYNIGCKQRIDEKLVPLMDTAMKWSIVVLAFEVAVLALTIIPKRPPYKKRFVLTCLDQNRNCLDFHEASRNRLTNRF</sequence>
<feature type="transmembrane region" description="Helical" evidence="5">
    <location>
        <begin position="72"/>
        <end position="95"/>
    </location>
</feature>
<dbReference type="InterPro" id="IPR008952">
    <property type="entry name" value="Tetraspanin_EC2_sf"/>
</dbReference>
<feature type="transmembrane region" description="Helical" evidence="5">
    <location>
        <begin position="102"/>
        <end position="124"/>
    </location>
</feature>
<organism evidence="6 7">
    <name type="scientific">Paragonimus skrjabini miyazakii</name>
    <dbReference type="NCBI Taxonomy" id="59628"/>
    <lineage>
        <taxon>Eukaryota</taxon>
        <taxon>Metazoa</taxon>
        <taxon>Spiralia</taxon>
        <taxon>Lophotrochozoa</taxon>
        <taxon>Platyhelminthes</taxon>
        <taxon>Trematoda</taxon>
        <taxon>Digenea</taxon>
        <taxon>Plagiorchiida</taxon>
        <taxon>Troglotremata</taxon>
        <taxon>Troglotrematidae</taxon>
        <taxon>Paragonimus</taxon>
    </lineage>
</organism>
<dbReference type="EMBL" id="JTDE01000222">
    <property type="protein sequence ID" value="KAF7261916.1"/>
    <property type="molecule type" value="Genomic_DNA"/>
</dbReference>
<dbReference type="OrthoDB" id="6279736at2759"/>
<dbReference type="InterPro" id="IPR018499">
    <property type="entry name" value="Tetraspanin/Peripherin"/>
</dbReference>
<dbReference type="PANTHER" id="PTHR19282">
    <property type="entry name" value="TETRASPANIN"/>
    <property type="match status" value="1"/>
</dbReference>
<keyword evidence="4 5" id="KW-0472">Membrane</keyword>
<dbReference type="SUPFAM" id="SSF48652">
    <property type="entry name" value="Tetraspanin"/>
    <property type="match status" value="1"/>
</dbReference>
<evidence type="ECO:0000256" key="5">
    <source>
        <dbReference type="SAM" id="Phobius"/>
    </source>
</evidence>
<evidence type="ECO:0000256" key="4">
    <source>
        <dbReference type="ARBA" id="ARBA00023136"/>
    </source>
</evidence>
<feature type="transmembrane region" description="Helical" evidence="5">
    <location>
        <begin position="7"/>
        <end position="31"/>
    </location>
</feature>
<proteinExistence type="predicted"/>
<evidence type="ECO:0008006" key="8">
    <source>
        <dbReference type="Google" id="ProtNLM"/>
    </source>
</evidence>
<feature type="transmembrane region" description="Helical" evidence="5">
    <location>
        <begin position="246"/>
        <end position="266"/>
    </location>
</feature>
<dbReference type="Pfam" id="PF00335">
    <property type="entry name" value="Tetraspanin"/>
    <property type="match status" value="1"/>
</dbReference>
<keyword evidence="2 5" id="KW-0812">Transmembrane</keyword>
<gene>
    <name evidence="6" type="ORF">EG68_00764</name>
</gene>